<evidence type="ECO:0000256" key="1">
    <source>
        <dbReference type="SAM" id="MobiDB-lite"/>
    </source>
</evidence>
<sequence length="47" mass="4882">MTQQIPDPSQAPDLPVEPSPLGPPHDPDNDALPDKPQPDPVCTGVTG</sequence>
<feature type="compositionally biased region" description="Pro residues" evidence="1">
    <location>
        <begin position="15"/>
        <end position="24"/>
    </location>
</feature>
<proteinExistence type="predicted"/>
<dbReference type="Proteomes" id="UP000183018">
    <property type="component" value="Unassembled WGS sequence"/>
</dbReference>
<dbReference type="EMBL" id="FORC01000001">
    <property type="protein sequence ID" value="SFI30587.1"/>
    <property type="molecule type" value="Genomic_DNA"/>
</dbReference>
<feature type="compositionally biased region" description="Basic and acidic residues" evidence="1">
    <location>
        <begin position="25"/>
        <end position="37"/>
    </location>
</feature>
<accession>A0A1I3H4V8</accession>
<protein>
    <submittedName>
        <fullName evidence="2">Uncharacterized protein</fullName>
    </submittedName>
</protein>
<keyword evidence="3" id="KW-1185">Reference proteome</keyword>
<dbReference type="STRING" id="289370.SAMN05216602_0603"/>
<organism evidence="2 3">
    <name type="scientific">Phytopseudomonas argentinensis</name>
    <dbReference type="NCBI Taxonomy" id="289370"/>
    <lineage>
        <taxon>Bacteria</taxon>
        <taxon>Pseudomonadati</taxon>
        <taxon>Pseudomonadota</taxon>
        <taxon>Gammaproteobacteria</taxon>
        <taxon>Pseudomonadales</taxon>
        <taxon>Pseudomonadaceae</taxon>
        <taxon>Phytopseudomonas</taxon>
    </lineage>
</organism>
<feature type="region of interest" description="Disordered" evidence="1">
    <location>
        <begin position="1"/>
        <end position="47"/>
    </location>
</feature>
<gene>
    <name evidence="2" type="ORF">SAMN05216602_0603</name>
</gene>
<evidence type="ECO:0000313" key="2">
    <source>
        <dbReference type="EMBL" id="SFI30587.1"/>
    </source>
</evidence>
<dbReference type="AlphaFoldDB" id="A0A1I3H4V8"/>
<name>A0A1I3H4V8_9GAMM</name>
<evidence type="ECO:0000313" key="3">
    <source>
        <dbReference type="Proteomes" id="UP000183018"/>
    </source>
</evidence>
<dbReference type="RefSeq" id="WP_170286255.1">
    <property type="nucleotide sequence ID" value="NZ_FORC01000001.1"/>
</dbReference>
<reference evidence="3" key="1">
    <citation type="submission" date="2016-10" db="EMBL/GenBank/DDBJ databases">
        <authorList>
            <person name="Varghese N."/>
            <person name="Submissions S."/>
        </authorList>
    </citation>
    <scope>NUCLEOTIDE SEQUENCE [LARGE SCALE GENOMIC DNA]</scope>
    <source>
        <strain evidence="3">LMG 22563</strain>
    </source>
</reference>